<proteinExistence type="predicted"/>
<dbReference type="Proteomes" id="UP000789570">
    <property type="component" value="Unassembled WGS sequence"/>
</dbReference>
<protein>
    <submittedName>
        <fullName evidence="1">5717_t:CDS:1</fullName>
    </submittedName>
</protein>
<keyword evidence="2" id="KW-1185">Reference proteome</keyword>
<dbReference type="AlphaFoldDB" id="A0A9N9NRH0"/>
<feature type="non-terminal residue" evidence="1">
    <location>
        <position position="1"/>
    </location>
</feature>
<reference evidence="1" key="1">
    <citation type="submission" date="2021-06" db="EMBL/GenBank/DDBJ databases">
        <authorList>
            <person name="Kallberg Y."/>
            <person name="Tangrot J."/>
            <person name="Rosling A."/>
        </authorList>
    </citation>
    <scope>NUCLEOTIDE SEQUENCE</scope>
    <source>
        <strain evidence="1">UK204</strain>
    </source>
</reference>
<evidence type="ECO:0000313" key="1">
    <source>
        <dbReference type="EMBL" id="CAG8751099.1"/>
    </source>
</evidence>
<accession>A0A9N9NRH0</accession>
<organism evidence="1 2">
    <name type="scientific">Funneliformis caledonium</name>
    <dbReference type="NCBI Taxonomy" id="1117310"/>
    <lineage>
        <taxon>Eukaryota</taxon>
        <taxon>Fungi</taxon>
        <taxon>Fungi incertae sedis</taxon>
        <taxon>Mucoromycota</taxon>
        <taxon>Glomeromycotina</taxon>
        <taxon>Glomeromycetes</taxon>
        <taxon>Glomerales</taxon>
        <taxon>Glomeraceae</taxon>
        <taxon>Funneliformis</taxon>
    </lineage>
</organism>
<sequence length="56" mass="6235">SVNLVVYNTHELPFPFGDALICATIFLLVKPVGDANHPSTILTSHTLTLISEHWKY</sequence>
<name>A0A9N9NRH0_9GLOM</name>
<feature type="non-terminal residue" evidence="1">
    <location>
        <position position="56"/>
    </location>
</feature>
<evidence type="ECO:0000313" key="2">
    <source>
        <dbReference type="Proteomes" id="UP000789570"/>
    </source>
</evidence>
<dbReference type="EMBL" id="CAJVPQ010018447">
    <property type="protein sequence ID" value="CAG8751099.1"/>
    <property type="molecule type" value="Genomic_DNA"/>
</dbReference>
<comment type="caution">
    <text evidence="1">The sequence shown here is derived from an EMBL/GenBank/DDBJ whole genome shotgun (WGS) entry which is preliminary data.</text>
</comment>
<gene>
    <name evidence="1" type="ORF">FCALED_LOCUS16320</name>
</gene>